<protein>
    <recommendedName>
        <fullName evidence="3">Ribbon-helix-helix CopG family protein</fullName>
    </recommendedName>
</protein>
<dbReference type="RefSeq" id="WP_058963337.1">
    <property type="nucleotide sequence ID" value="NZ_CABKVM010000014.1"/>
</dbReference>
<dbReference type="OrthoDB" id="1852871at2"/>
<dbReference type="Proteomes" id="UP000295184">
    <property type="component" value="Unassembled WGS sequence"/>
</dbReference>
<evidence type="ECO:0000313" key="1">
    <source>
        <dbReference type="EMBL" id="TCL57084.1"/>
    </source>
</evidence>
<comment type="caution">
    <text evidence="1">The sequence shown here is derived from an EMBL/GenBank/DDBJ whole genome shotgun (WGS) entry which is preliminary data.</text>
</comment>
<dbReference type="Pfam" id="PF21983">
    <property type="entry name" value="NikA-like"/>
    <property type="match status" value="1"/>
</dbReference>
<accession>A0A4R1QXV1</accession>
<evidence type="ECO:0008006" key="3">
    <source>
        <dbReference type="Google" id="ProtNLM"/>
    </source>
</evidence>
<dbReference type="GO" id="GO:0006355">
    <property type="term" value="P:regulation of DNA-templated transcription"/>
    <property type="evidence" value="ECO:0007669"/>
    <property type="project" value="InterPro"/>
</dbReference>
<dbReference type="STRING" id="1650663.GCA_001486665_00835"/>
<proteinExistence type="predicted"/>
<name>A0A4R1QXV1_9FIRM</name>
<dbReference type="EMBL" id="SLUM01000011">
    <property type="protein sequence ID" value="TCL57084.1"/>
    <property type="molecule type" value="Genomic_DNA"/>
</dbReference>
<evidence type="ECO:0000313" key="2">
    <source>
        <dbReference type="Proteomes" id="UP000295184"/>
    </source>
</evidence>
<dbReference type="SUPFAM" id="SSF47598">
    <property type="entry name" value="Ribbon-helix-helix"/>
    <property type="match status" value="1"/>
</dbReference>
<organism evidence="1 2">
    <name type="scientific">Allofournierella massiliensis</name>
    <dbReference type="NCBI Taxonomy" id="1650663"/>
    <lineage>
        <taxon>Bacteria</taxon>
        <taxon>Bacillati</taxon>
        <taxon>Bacillota</taxon>
        <taxon>Clostridia</taxon>
        <taxon>Eubacteriales</taxon>
        <taxon>Oscillospiraceae</taxon>
        <taxon>Allofournierella</taxon>
    </lineage>
</organism>
<dbReference type="InterPro" id="IPR053842">
    <property type="entry name" value="NikA-like"/>
</dbReference>
<dbReference type="AlphaFoldDB" id="A0A4R1QXV1"/>
<gene>
    <name evidence="1" type="ORF">EDD77_11179</name>
</gene>
<dbReference type="InterPro" id="IPR010985">
    <property type="entry name" value="Ribbon_hlx_hlx"/>
</dbReference>
<dbReference type="Gene3D" id="1.20.5.780">
    <property type="entry name" value="Single helix bin"/>
    <property type="match status" value="1"/>
</dbReference>
<sequence length="92" mass="10650">MLNRTIQLNIRVTQEEKQRFEQAAKACGLSLSRYVRMRLSGRVPQPTPPLEYQQILTRLTELYQRENTPQVQAELLNTLLAIQAATLPRKES</sequence>
<reference evidence="1 2" key="1">
    <citation type="submission" date="2019-03" db="EMBL/GenBank/DDBJ databases">
        <title>Genomic Encyclopedia of Type Strains, Phase IV (KMG-IV): sequencing the most valuable type-strain genomes for metagenomic binning, comparative biology and taxonomic classification.</title>
        <authorList>
            <person name="Goeker M."/>
        </authorList>
    </citation>
    <scope>NUCLEOTIDE SEQUENCE [LARGE SCALE GENOMIC DNA]</scope>
    <source>
        <strain evidence="1 2">DSM 100451</strain>
    </source>
</reference>